<dbReference type="Gene3D" id="3.40.50.300">
    <property type="entry name" value="P-loop containing nucleotide triphosphate hydrolases"/>
    <property type="match status" value="1"/>
</dbReference>
<dbReference type="Proteomes" id="UP001607157">
    <property type="component" value="Unassembled WGS sequence"/>
</dbReference>
<dbReference type="NCBIfam" id="NF003828">
    <property type="entry name" value="PRK05416.1"/>
    <property type="match status" value="1"/>
</dbReference>
<dbReference type="SUPFAM" id="SSF52540">
    <property type="entry name" value="P-loop containing nucleoside triphosphate hydrolases"/>
    <property type="match status" value="1"/>
</dbReference>
<dbReference type="HAMAP" id="MF_00636">
    <property type="entry name" value="RapZ_like"/>
    <property type="match status" value="1"/>
</dbReference>
<dbReference type="InterPro" id="IPR027417">
    <property type="entry name" value="P-loop_NTPase"/>
</dbReference>
<evidence type="ECO:0000256" key="2">
    <source>
        <dbReference type="ARBA" id="ARBA00022840"/>
    </source>
</evidence>
<sequence length="314" mass="34400">MTQHHQSDDAPDGSTAEPPVILVTGPSGAGRSTAIRALEDMGYEAIDNLPLSLLPRLLTAPEGSGGQQGRPMALGVDPRNRDFSAEAVIDALESLCARGDRHVQLLFVDCDPDVLLRRFSETRRRHPLAPAESAQIGIAREMDLLRAVRTRADILIDTTELSPHELRAELEQWVRPGGAARLAVSVHSFSYKRGLPRGVDMVFDCRFLRNPYWEPSLRSLDGRAPEVAAHVAADPRFEAFHAQLSDMMRLLLPAFEAEGKSYLSIALGCTGGQHRSVAVAENLARTLAEEGWQVSIRHRELERRTGGAAPQQAV</sequence>
<dbReference type="PIRSF" id="PIRSF005052">
    <property type="entry name" value="P-loopkin"/>
    <property type="match status" value="1"/>
</dbReference>
<accession>A0ABW7I6Z1</accession>
<evidence type="ECO:0000256" key="1">
    <source>
        <dbReference type="ARBA" id="ARBA00022741"/>
    </source>
</evidence>
<dbReference type="Pfam" id="PF03668">
    <property type="entry name" value="RapZ-like_N"/>
    <property type="match status" value="1"/>
</dbReference>
<keyword evidence="3 4" id="KW-0342">GTP-binding</keyword>
<feature type="domain" description="RapZ-like N-terminal" evidence="6">
    <location>
        <begin position="20"/>
        <end position="173"/>
    </location>
</feature>
<organism evidence="8 9">
    <name type="scientific">Roseovarius aquimarinus</name>
    <dbReference type="NCBI Taxonomy" id="1229156"/>
    <lineage>
        <taxon>Bacteria</taxon>
        <taxon>Pseudomonadati</taxon>
        <taxon>Pseudomonadota</taxon>
        <taxon>Alphaproteobacteria</taxon>
        <taxon>Rhodobacterales</taxon>
        <taxon>Roseobacteraceae</taxon>
        <taxon>Roseovarius</taxon>
    </lineage>
</organism>
<keyword evidence="9" id="KW-1185">Reference proteome</keyword>
<feature type="binding site" evidence="4">
    <location>
        <begin position="77"/>
        <end position="80"/>
    </location>
    <ligand>
        <name>GTP</name>
        <dbReference type="ChEBI" id="CHEBI:37565"/>
    </ligand>
</feature>
<dbReference type="Pfam" id="PF22740">
    <property type="entry name" value="PapZ_C"/>
    <property type="match status" value="1"/>
</dbReference>
<evidence type="ECO:0000259" key="6">
    <source>
        <dbReference type="Pfam" id="PF03668"/>
    </source>
</evidence>
<proteinExistence type="inferred from homology"/>
<comment type="caution">
    <text evidence="8">The sequence shown here is derived from an EMBL/GenBank/DDBJ whole genome shotgun (WGS) entry which is preliminary data.</text>
</comment>
<evidence type="ECO:0000256" key="3">
    <source>
        <dbReference type="ARBA" id="ARBA00023134"/>
    </source>
</evidence>
<dbReference type="InterPro" id="IPR005337">
    <property type="entry name" value="RapZ-like"/>
</dbReference>
<keyword evidence="2 4" id="KW-0067">ATP-binding</keyword>
<feature type="binding site" evidence="4">
    <location>
        <begin position="25"/>
        <end position="32"/>
    </location>
    <ligand>
        <name>ATP</name>
        <dbReference type="ChEBI" id="CHEBI:30616"/>
    </ligand>
</feature>
<dbReference type="PANTHER" id="PTHR30448">
    <property type="entry name" value="RNASE ADAPTER PROTEIN RAPZ"/>
    <property type="match status" value="1"/>
</dbReference>
<protein>
    <submittedName>
        <fullName evidence="8">RNase adapter RapZ</fullName>
    </submittedName>
</protein>
<dbReference type="RefSeq" id="WP_377171054.1">
    <property type="nucleotide sequence ID" value="NZ_JBHTJC010000002.1"/>
</dbReference>
<keyword evidence="1 4" id="KW-0547">Nucleotide-binding</keyword>
<feature type="domain" description="RapZ C-terminal" evidence="7">
    <location>
        <begin position="183"/>
        <end position="302"/>
    </location>
</feature>
<evidence type="ECO:0000256" key="5">
    <source>
        <dbReference type="SAM" id="MobiDB-lite"/>
    </source>
</evidence>
<feature type="region of interest" description="Disordered" evidence="5">
    <location>
        <begin position="1"/>
        <end position="27"/>
    </location>
</feature>
<dbReference type="InterPro" id="IPR053931">
    <property type="entry name" value="RapZ_C"/>
</dbReference>
<dbReference type="PANTHER" id="PTHR30448:SF0">
    <property type="entry name" value="RNASE ADAPTER PROTEIN RAPZ"/>
    <property type="match status" value="1"/>
</dbReference>
<evidence type="ECO:0000256" key="4">
    <source>
        <dbReference type="HAMAP-Rule" id="MF_00636"/>
    </source>
</evidence>
<evidence type="ECO:0000313" key="9">
    <source>
        <dbReference type="Proteomes" id="UP001607157"/>
    </source>
</evidence>
<dbReference type="InterPro" id="IPR053930">
    <property type="entry name" value="RapZ-like_N"/>
</dbReference>
<reference evidence="8 9" key="1">
    <citation type="submission" date="2024-10" db="EMBL/GenBank/DDBJ databases">
        <authorList>
            <person name="Yang X.-N."/>
        </authorList>
    </citation>
    <scope>NUCLEOTIDE SEQUENCE [LARGE SCALE GENOMIC DNA]</scope>
    <source>
        <strain evidence="8 9">CAU 1059</strain>
    </source>
</reference>
<evidence type="ECO:0000313" key="8">
    <source>
        <dbReference type="EMBL" id="MFH0253843.1"/>
    </source>
</evidence>
<name>A0ABW7I6Z1_9RHOB</name>
<evidence type="ECO:0000259" key="7">
    <source>
        <dbReference type="Pfam" id="PF22740"/>
    </source>
</evidence>
<gene>
    <name evidence="8" type="primary">rapZ</name>
    <name evidence="8" type="ORF">ACGRVM_08055</name>
</gene>
<dbReference type="EMBL" id="JBIHMM010000002">
    <property type="protein sequence ID" value="MFH0253843.1"/>
    <property type="molecule type" value="Genomic_DNA"/>
</dbReference>